<gene>
    <name evidence="1" type="ORF">F6V25_15380</name>
</gene>
<sequence>MPTTDRKLCREAIRKTLVLRAGDTPDASAVAEAALGTWRLVAIRLTPVIGTLGVDVLFKRSLHLTSTAFPWLSSAWDHEENATVLASLKARLEACEKDAAAEASYTLLVTFTELLATLIGESLTERLLGPVWASSSPVPEQESIS</sequence>
<accession>A0A7J4ZND7</accession>
<evidence type="ECO:0000313" key="2">
    <source>
        <dbReference type="Proteomes" id="UP000420562"/>
    </source>
</evidence>
<proteinExistence type="predicted"/>
<reference evidence="1 2" key="1">
    <citation type="submission" date="2019-09" db="EMBL/GenBank/DDBJ databases">
        <title>Geobacter sp. Red96, a novel strain isolated from paddy soil.</title>
        <authorList>
            <person name="Xu Z."/>
            <person name="Masuda Y."/>
            <person name="Itoh H."/>
            <person name="Senoo K."/>
        </authorList>
    </citation>
    <scope>NUCLEOTIDE SEQUENCE [LARGE SCALE GENOMIC DNA]</scope>
    <source>
        <strain evidence="1 2">Red96</strain>
    </source>
</reference>
<protein>
    <submittedName>
        <fullName evidence="1">Uncharacterized protein</fullName>
    </submittedName>
</protein>
<evidence type="ECO:0000313" key="1">
    <source>
        <dbReference type="EMBL" id="KAB0663811.1"/>
    </source>
</evidence>
<dbReference type="AlphaFoldDB" id="A0A7J4ZND7"/>
<dbReference type="EMBL" id="VZQZ01000011">
    <property type="protein sequence ID" value="KAB0663811.1"/>
    <property type="molecule type" value="Genomic_DNA"/>
</dbReference>
<name>A0A7J4ZND7_9BACT</name>
<organism evidence="1 2">
    <name type="scientific">Oryzomonas japonica</name>
    <dbReference type="NCBI Taxonomy" id="2603858"/>
    <lineage>
        <taxon>Bacteria</taxon>
        <taxon>Pseudomonadati</taxon>
        <taxon>Thermodesulfobacteriota</taxon>
        <taxon>Desulfuromonadia</taxon>
        <taxon>Geobacterales</taxon>
        <taxon>Geobacteraceae</taxon>
        <taxon>Oryzomonas</taxon>
    </lineage>
</organism>
<comment type="caution">
    <text evidence="1">The sequence shown here is derived from an EMBL/GenBank/DDBJ whole genome shotgun (WGS) entry which is preliminary data.</text>
</comment>
<keyword evidence="2" id="KW-1185">Reference proteome</keyword>
<dbReference type="RefSeq" id="WP_151129506.1">
    <property type="nucleotide sequence ID" value="NZ_VZQZ01000011.1"/>
</dbReference>
<dbReference type="Proteomes" id="UP000420562">
    <property type="component" value="Unassembled WGS sequence"/>
</dbReference>